<dbReference type="Proteomes" id="UP001341281">
    <property type="component" value="Chromosome 01"/>
</dbReference>
<dbReference type="Gene3D" id="2.40.50.40">
    <property type="match status" value="1"/>
</dbReference>
<dbReference type="Pfam" id="PF24626">
    <property type="entry name" value="SH3_Tf2-1"/>
    <property type="match status" value="1"/>
</dbReference>
<dbReference type="InterPro" id="IPR056924">
    <property type="entry name" value="SH3_Tf2-1"/>
</dbReference>
<dbReference type="PANTHER" id="PTHR46148">
    <property type="entry name" value="CHROMO DOMAIN-CONTAINING PROTEIN"/>
    <property type="match status" value="1"/>
</dbReference>
<proteinExistence type="predicted"/>
<reference evidence="2 3" key="1">
    <citation type="submission" date="2024-02" db="EMBL/GenBank/DDBJ databases">
        <title>High-quality chromosome-scale genome assembly of Pensacola bahiagrass (Paspalum notatum Flugge var. saurae).</title>
        <authorList>
            <person name="Vega J.M."/>
            <person name="Podio M."/>
            <person name="Orjuela J."/>
            <person name="Siena L.A."/>
            <person name="Pessino S.C."/>
            <person name="Combes M.C."/>
            <person name="Mariac C."/>
            <person name="Albertini E."/>
            <person name="Pupilli F."/>
            <person name="Ortiz J.P.A."/>
            <person name="Leblanc O."/>
        </authorList>
    </citation>
    <scope>NUCLEOTIDE SEQUENCE [LARGE SCALE GENOMIC DNA]</scope>
    <source>
        <strain evidence="2">R1</strain>
        <tissue evidence="2">Leaf</tissue>
    </source>
</reference>
<dbReference type="PANTHER" id="PTHR46148:SF57">
    <property type="entry name" value="OS12G0499874 PROTEIN"/>
    <property type="match status" value="1"/>
</dbReference>
<dbReference type="InterPro" id="IPR016197">
    <property type="entry name" value="Chromo-like_dom_sf"/>
</dbReference>
<dbReference type="EMBL" id="CP144745">
    <property type="protein sequence ID" value="WVZ52826.1"/>
    <property type="molecule type" value="Genomic_DNA"/>
</dbReference>
<name>A0AAQ3PMC9_PASNO</name>
<dbReference type="SUPFAM" id="SSF54160">
    <property type="entry name" value="Chromo domain-like"/>
    <property type="match status" value="1"/>
</dbReference>
<evidence type="ECO:0000259" key="1">
    <source>
        <dbReference type="Pfam" id="PF24626"/>
    </source>
</evidence>
<dbReference type="Gene3D" id="3.30.420.10">
    <property type="entry name" value="Ribonuclease H-like superfamily/Ribonuclease H"/>
    <property type="match status" value="1"/>
</dbReference>
<evidence type="ECO:0000313" key="3">
    <source>
        <dbReference type="Proteomes" id="UP001341281"/>
    </source>
</evidence>
<organism evidence="2 3">
    <name type="scientific">Paspalum notatum var. saurae</name>
    <dbReference type="NCBI Taxonomy" id="547442"/>
    <lineage>
        <taxon>Eukaryota</taxon>
        <taxon>Viridiplantae</taxon>
        <taxon>Streptophyta</taxon>
        <taxon>Embryophyta</taxon>
        <taxon>Tracheophyta</taxon>
        <taxon>Spermatophyta</taxon>
        <taxon>Magnoliopsida</taxon>
        <taxon>Liliopsida</taxon>
        <taxon>Poales</taxon>
        <taxon>Poaceae</taxon>
        <taxon>PACMAD clade</taxon>
        <taxon>Panicoideae</taxon>
        <taxon>Andropogonodae</taxon>
        <taxon>Paspaleae</taxon>
        <taxon>Paspalinae</taxon>
        <taxon>Paspalum</taxon>
    </lineage>
</organism>
<feature type="domain" description="Tf2-1-like SH3-like" evidence="1">
    <location>
        <begin position="91"/>
        <end position="154"/>
    </location>
</feature>
<dbReference type="GO" id="GO:0003676">
    <property type="term" value="F:nucleic acid binding"/>
    <property type="evidence" value="ECO:0007669"/>
    <property type="project" value="InterPro"/>
</dbReference>
<accession>A0AAQ3PMC9</accession>
<dbReference type="InterPro" id="IPR036397">
    <property type="entry name" value="RNaseH_sf"/>
</dbReference>
<dbReference type="AlphaFoldDB" id="A0AAQ3PMC9"/>
<evidence type="ECO:0000313" key="2">
    <source>
        <dbReference type="EMBL" id="WVZ52826.1"/>
    </source>
</evidence>
<sequence length="230" mass="27001">MLRACAIQYGTSWDKSLPYAEFSYNNSYQASLKKSPFEALYGRFWNQTGEKHVFGPDLIRDAEQQIKMVRENLQKSYADVRCRDLTFKVHDFVYLKVSPMRGIWRFNMKGKLAPRYIGPFKIVERKGEVAYKLELPSNLSGIHDVFHVSQLKKCLRVPEEQAPLEGLDVQEDLTYTEHPVKILETSKRVTQNKRVKMCRVQWKHHSEDEATWEREEKLRATYPGLFASHL</sequence>
<gene>
    <name evidence="2" type="ORF">U9M48_003846</name>
</gene>
<keyword evidence="3" id="KW-1185">Reference proteome</keyword>
<protein>
    <recommendedName>
        <fullName evidence="1">Tf2-1-like SH3-like domain-containing protein</fullName>
    </recommendedName>
</protein>